<evidence type="ECO:0000256" key="6">
    <source>
        <dbReference type="RuleBase" id="RU003968"/>
    </source>
</evidence>
<dbReference type="InterPro" id="IPR012132">
    <property type="entry name" value="GMC_OxRdtase"/>
</dbReference>
<dbReference type="KEGG" id="rdi:CMV14_04005"/>
<keyword evidence="10" id="KW-1185">Reference proteome</keyword>
<keyword evidence="4 5" id="KW-0274">FAD</keyword>
<dbReference type="InterPro" id="IPR036188">
    <property type="entry name" value="FAD/NAD-bd_sf"/>
</dbReference>
<dbReference type="Gene3D" id="3.50.50.60">
    <property type="entry name" value="FAD/NAD(P)-binding domain"/>
    <property type="match status" value="1"/>
</dbReference>
<dbReference type="GO" id="GO:0016614">
    <property type="term" value="F:oxidoreductase activity, acting on CH-OH group of donors"/>
    <property type="evidence" value="ECO:0007669"/>
    <property type="project" value="InterPro"/>
</dbReference>
<organism evidence="9 10">
    <name type="scientific">Rhizorhabdus dicambivorans</name>
    <dbReference type="NCBI Taxonomy" id="1850238"/>
    <lineage>
        <taxon>Bacteria</taxon>
        <taxon>Pseudomonadati</taxon>
        <taxon>Pseudomonadota</taxon>
        <taxon>Alphaproteobacteria</taxon>
        <taxon>Sphingomonadales</taxon>
        <taxon>Sphingomonadaceae</taxon>
        <taxon>Rhizorhabdus</taxon>
    </lineage>
</organism>
<feature type="domain" description="Glucose-methanol-choline oxidoreductase N-terminal" evidence="8">
    <location>
        <begin position="255"/>
        <end position="269"/>
    </location>
</feature>
<evidence type="ECO:0000256" key="3">
    <source>
        <dbReference type="ARBA" id="ARBA00022630"/>
    </source>
</evidence>
<evidence type="ECO:0000259" key="7">
    <source>
        <dbReference type="PROSITE" id="PS00623"/>
    </source>
</evidence>
<dbReference type="SUPFAM" id="SSF54373">
    <property type="entry name" value="FAD-linked reductases, C-terminal domain"/>
    <property type="match status" value="1"/>
</dbReference>
<comment type="cofactor">
    <cofactor evidence="1 5">
        <name>FAD</name>
        <dbReference type="ChEBI" id="CHEBI:57692"/>
    </cofactor>
</comment>
<evidence type="ECO:0000313" key="9">
    <source>
        <dbReference type="EMBL" id="PCE42797.1"/>
    </source>
</evidence>
<dbReference type="PROSITE" id="PS00623">
    <property type="entry name" value="GMC_OXRED_1"/>
    <property type="match status" value="1"/>
</dbReference>
<dbReference type="Pfam" id="PF00732">
    <property type="entry name" value="GMC_oxred_N"/>
    <property type="match status" value="1"/>
</dbReference>
<feature type="domain" description="Glucose-methanol-choline oxidoreductase N-terminal" evidence="7">
    <location>
        <begin position="81"/>
        <end position="104"/>
    </location>
</feature>
<evidence type="ECO:0000313" key="10">
    <source>
        <dbReference type="Proteomes" id="UP000218934"/>
    </source>
</evidence>
<dbReference type="GO" id="GO:0050660">
    <property type="term" value="F:flavin adenine dinucleotide binding"/>
    <property type="evidence" value="ECO:0007669"/>
    <property type="project" value="InterPro"/>
</dbReference>
<dbReference type="OrthoDB" id="9785276at2"/>
<dbReference type="RefSeq" id="WP_066959543.1">
    <property type="nucleotide sequence ID" value="NZ_CP023449.1"/>
</dbReference>
<dbReference type="EMBL" id="NWUF01000006">
    <property type="protein sequence ID" value="PCE42797.1"/>
    <property type="molecule type" value="Genomic_DNA"/>
</dbReference>
<dbReference type="Proteomes" id="UP000218934">
    <property type="component" value="Unassembled WGS sequence"/>
</dbReference>
<gene>
    <name evidence="9" type="ORF">COO09_08140</name>
</gene>
<feature type="binding site" evidence="5">
    <location>
        <begin position="476"/>
        <end position="477"/>
    </location>
    <ligand>
        <name>FAD</name>
        <dbReference type="ChEBI" id="CHEBI:57692"/>
    </ligand>
</feature>
<dbReference type="PANTHER" id="PTHR11552:SF147">
    <property type="entry name" value="CHOLINE DEHYDROGENASE, MITOCHONDRIAL"/>
    <property type="match status" value="1"/>
</dbReference>
<evidence type="ECO:0000256" key="4">
    <source>
        <dbReference type="ARBA" id="ARBA00022827"/>
    </source>
</evidence>
<protein>
    <submittedName>
        <fullName evidence="9">Glucose-methanol-choline oxidoreductase</fullName>
    </submittedName>
</protein>
<accession>A0A2A4FYL7</accession>
<dbReference type="InterPro" id="IPR007867">
    <property type="entry name" value="GMC_OxRtase_C"/>
</dbReference>
<feature type="binding site" evidence="5">
    <location>
        <position position="219"/>
    </location>
    <ligand>
        <name>FAD</name>
        <dbReference type="ChEBI" id="CHEBI:57692"/>
    </ligand>
</feature>
<evidence type="ECO:0000256" key="5">
    <source>
        <dbReference type="PIRSR" id="PIRSR000137-2"/>
    </source>
</evidence>
<dbReference type="PANTHER" id="PTHR11552">
    <property type="entry name" value="GLUCOSE-METHANOL-CHOLINE GMC OXIDOREDUCTASE"/>
    <property type="match status" value="1"/>
</dbReference>
<dbReference type="SUPFAM" id="SSF51905">
    <property type="entry name" value="FAD/NAD(P)-binding domain"/>
    <property type="match status" value="1"/>
</dbReference>
<comment type="caution">
    <text evidence="9">The sequence shown here is derived from an EMBL/GenBank/DDBJ whole genome shotgun (WGS) entry which is preliminary data.</text>
</comment>
<dbReference type="PROSITE" id="PS00624">
    <property type="entry name" value="GMC_OXRED_2"/>
    <property type="match status" value="1"/>
</dbReference>
<dbReference type="AlphaFoldDB" id="A0A2A4FYL7"/>
<keyword evidence="3 6" id="KW-0285">Flavoprotein</keyword>
<evidence type="ECO:0000256" key="2">
    <source>
        <dbReference type="ARBA" id="ARBA00010790"/>
    </source>
</evidence>
<feature type="binding site" evidence="5">
    <location>
        <begin position="91"/>
        <end position="94"/>
    </location>
    <ligand>
        <name>FAD</name>
        <dbReference type="ChEBI" id="CHEBI:57692"/>
    </ligand>
</feature>
<dbReference type="Pfam" id="PF05199">
    <property type="entry name" value="GMC_oxred_C"/>
    <property type="match status" value="1"/>
</dbReference>
<dbReference type="Gene3D" id="3.30.560.10">
    <property type="entry name" value="Glucose Oxidase, domain 3"/>
    <property type="match status" value="1"/>
</dbReference>
<dbReference type="InterPro" id="IPR000172">
    <property type="entry name" value="GMC_OxRdtase_N"/>
</dbReference>
<comment type="similarity">
    <text evidence="2 6">Belongs to the GMC oxidoreductase family.</text>
</comment>
<dbReference type="PIRSF" id="PIRSF000137">
    <property type="entry name" value="Alcohol_oxidase"/>
    <property type="match status" value="1"/>
</dbReference>
<sequence length="541" mass="58863">MIEADYVIIGGGSAGCVLANRLSEDPNNQVVLLEAGGDGKGFWVDMPVGSVKLVGDERTDWIHKSEPDPTINGREIIWNAGKMLGGGGGVNGLVYIRGQRGDYDLWEKLGCEGWGFRDVLPYFMRGERWEGDGDFQSHGRTGTLAVTHQRTRGPVLSAFFESAKNAGFRYIEDPAAGDIDGVFHTLTNQEDGRRCSPARAFLEPVRKRPNLRVMTHVLVDRVLFEGRVATGVAARARDGRPLIVKARREVIVSGGATQSPAILMRSGIGPAAHLREHGIKVVADRAGVGQNLMEHPGIGLRWLIDLPSFNSQLRSRWRQGLAFLRYLAKRDGLMALSMTQAIAGAKTQPDLAEPDILLFFSSWVFDPTKPPLRPGKAAVFPLLKDPAAGMHSFVNRPHSRGEIRLRSAAPQDSPVIHPNLLGDERDVETLVRAGKAIERIFAAPGLAEHVVGRLSPVLGSDDEWRDFVRSTAGIGWHASGTCRMGGDADSVLDPRLRVRGVDRLRVVDASVMPTLTSANTNAPTMMIGERASAMILEDAHA</sequence>
<name>A0A2A4FYL7_9SPHN</name>
<reference evidence="9 10" key="1">
    <citation type="submission" date="2017-09" db="EMBL/GenBank/DDBJ databases">
        <title>The Catabolism of 3,6-Dichlorosalicylic acid is Initiated by the Cytochrome P450 Monooxygenase DsmABC in Rhizorhabdus dicambivorans Ndbn-20.</title>
        <authorList>
            <person name="Na L."/>
        </authorList>
    </citation>
    <scope>NUCLEOTIDE SEQUENCE [LARGE SCALE GENOMIC DNA]</scope>
    <source>
        <strain evidence="9 10">Ndbn-20m</strain>
    </source>
</reference>
<evidence type="ECO:0000259" key="8">
    <source>
        <dbReference type="PROSITE" id="PS00624"/>
    </source>
</evidence>
<evidence type="ECO:0000256" key="1">
    <source>
        <dbReference type="ARBA" id="ARBA00001974"/>
    </source>
</evidence>
<proteinExistence type="inferred from homology"/>